<proteinExistence type="predicted"/>
<evidence type="ECO:0000313" key="3">
    <source>
        <dbReference type="Proteomes" id="UP000037267"/>
    </source>
</evidence>
<gene>
    <name evidence="2" type="ORF">CLPU_10c01460</name>
</gene>
<dbReference type="OrthoDB" id="1708367at2"/>
<protein>
    <submittedName>
        <fullName evidence="2">Uncharacterized protein</fullName>
    </submittedName>
</protein>
<feature type="coiled-coil region" evidence="1">
    <location>
        <begin position="8"/>
        <end position="85"/>
    </location>
</feature>
<dbReference type="Proteomes" id="UP000037267">
    <property type="component" value="Unassembled WGS sequence"/>
</dbReference>
<keyword evidence="3" id="KW-1185">Reference proteome</keyword>
<dbReference type="EMBL" id="LGSS01000010">
    <property type="protein sequence ID" value="KNF08091.1"/>
    <property type="molecule type" value="Genomic_DNA"/>
</dbReference>
<keyword evidence="1" id="KW-0175">Coiled coil</keyword>
<comment type="caution">
    <text evidence="2">The sequence shown here is derived from an EMBL/GenBank/DDBJ whole genome shotgun (WGS) entry which is preliminary data.</text>
</comment>
<dbReference type="RefSeq" id="WP_050355734.1">
    <property type="nucleotide sequence ID" value="NZ_LGSS01000010.1"/>
</dbReference>
<dbReference type="AlphaFoldDB" id="A0A0L0W9H4"/>
<name>A0A0L0W9H4_GOTPU</name>
<evidence type="ECO:0000256" key="1">
    <source>
        <dbReference type="SAM" id="Coils"/>
    </source>
</evidence>
<reference evidence="3" key="1">
    <citation type="submission" date="2015-07" db="EMBL/GenBank/DDBJ databases">
        <title>Draft genome sequence of the purine-degrading Gottschalkia purinilyticum DSM 1384 (formerly Clostridium purinilyticum).</title>
        <authorList>
            <person name="Poehlein A."/>
            <person name="Schiel-Bengelsdorf B."/>
            <person name="Bengelsdorf F.R."/>
            <person name="Daniel R."/>
            <person name="Duerre P."/>
        </authorList>
    </citation>
    <scope>NUCLEOTIDE SEQUENCE [LARGE SCALE GENOMIC DNA]</scope>
    <source>
        <strain evidence="3">DSM 1384</strain>
    </source>
</reference>
<evidence type="ECO:0000313" key="2">
    <source>
        <dbReference type="EMBL" id="KNF08091.1"/>
    </source>
</evidence>
<sequence length="104" mass="12355">MNNEEKAYSLLEKIYFELQETKKELKSEIQENRKAMVKLEAKIEDEISDKVRSLYDNRELVNDKLNAIDDKLDNIQIDINNLTIKTAYNDTRIIKLTKESKFKE</sequence>
<accession>A0A0L0W9H4</accession>
<dbReference type="STRING" id="1503.CLPU_10c01460"/>
<organism evidence="2 3">
    <name type="scientific">Gottschalkia purinilytica</name>
    <name type="common">Clostridium purinilyticum</name>
    <dbReference type="NCBI Taxonomy" id="1503"/>
    <lineage>
        <taxon>Bacteria</taxon>
        <taxon>Bacillati</taxon>
        <taxon>Bacillota</taxon>
        <taxon>Tissierellia</taxon>
        <taxon>Tissierellales</taxon>
        <taxon>Gottschalkiaceae</taxon>
        <taxon>Gottschalkia</taxon>
    </lineage>
</organism>